<comment type="similarity">
    <text evidence="2 3">Belongs to the peptidase M14 family.</text>
</comment>
<dbReference type="EMBL" id="BAABDK010000023">
    <property type="protein sequence ID" value="GAA4041674.1"/>
    <property type="molecule type" value="Genomic_DNA"/>
</dbReference>
<dbReference type="RefSeq" id="WP_345056002.1">
    <property type="nucleotide sequence ID" value="NZ_BAABDK010000023.1"/>
</dbReference>
<evidence type="ECO:0000313" key="6">
    <source>
        <dbReference type="Proteomes" id="UP001501469"/>
    </source>
</evidence>
<dbReference type="Pfam" id="PF00246">
    <property type="entry name" value="Peptidase_M14"/>
    <property type="match status" value="1"/>
</dbReference>
<comment type="cofactor">
    <cofactor evidence="1">
        <name>Zn(2+)</name>
        <dbReference type="ChEBI" id="CHEBI:29105"/>
    </cofactor>
</comment>
<protein>
    <submittedName>
        <fullName evidence="5">M14 family metallopeptidase</fullName>
    </submittedName>
</protein>
<dbReference type="InterPro" id="IPR000834">
    <property type="entry name" value="Peptidase_M14"/>
</dbReference>
<keyword evidence="6" id="KW-1185">Reference proteome</keyword>
<feature type="domain" description="Peptidase M14" evidence="4">
    <location>
        <begin position="35"/>
        <end position="317"/>
    </location>
</feature>
<evidence type="ECO:0000313" key="5">
    <source>
        <dbReference type="EMBL" id="GAA4041674.1"/>
    </source>
</evidence>
<evidence type="ECO:0000259" key="4">
    <source>
        <dbReference type="PROSITE" id="PS52035"/>
    </source>
</evidence>
<dbReference type="PANTHER" id="PTHR11705">
    <property type="entry name" value="PROTEASE FAMILY M14 CARBOXYPEPTIDASE A,B"/>
    <property type="match status" value="1"/>
</dbReference>
<evidence type="ECO:0000256" key="1">
    <source>
        <dbReference type="ARBA" id="ARBA00001947"/>
    </source>
</evidence>
<feature type="active site" description="Proton donor/acceptor" evidence="3">
    <location>
        <position position="292"/>
    </location>
</feature>
<organism evidence="5 6">
    <name type="scientific">Hymenobacter glaciei</name>
    <dbReference type="NCBI Taxonomy" id="877209"/>
    <lineage>
        <taxon>Bacteria</taxon>
        <taxon>Pseudomonadati</taxon>
        <taxon>Bacteroidota</taxon>
        <taxon>Cytophagia</taxon>
        <taxon>Cytophagales</taxon>
        <taxon>Hymenobacteraceae</taxon>
        <taxon>Hymenobacter</taxon>
    </lineage>
</organism>
<gene>
    <name evidence="5" type="ORF">GCM10022409_29610</name>
</gene>
<dbReference type="SUPFAM" id="SSF53187">
    <property type="entry name" value="Zn-dependent exopeptidases"/>
    <property type="match status" value="1"/>
</dbReference>
<comment type="caution">
    <text evidence="5">The sequence shown here is derived from an EMBL/GenBank/DDBJ whole genome shotgun (WGS) entry which is preliminary data.</text>
</comment>
<evidence type="ECO:0000256" key="3">
    <source>
        <dbReference type="PROSITE-ProRule" id="PRU01379"/>
    </source>
</evidence>
<evidence type="ECO:0000256" key="2">
    <source>
        <dbReference type="ARBA" id="ARBA00005988"/>
    </source>
</evidence>
<dbReference type="CDD" id="cd06241">
    <property type="entry name" value="M14-like"/>
    <property type="match status" value="1"/>
</dbReference>
<name>A0ABP7UEG0_9BACT</name>
<dbReference type="SMART" id="SM00631">
    <property type="entry name" value="Zn_pept"/>
    <property type="match status" value="1"/>
</dbReference>
<dbReference type="Gene3D" id="3.40.630.10">
    <property type="entry name" value="Zn peptidases"/>
    <property type="match status" value="1"/>
</dbReference>
<dbReference type="Proteomes" id="UP001501469">
    <property type="component" value="Unassembled WGS sequence"/>
</dbReference>
<sequence length="588" mass="65815">MFTVLLSSLMALAPTPAAPAPAWRTPFENDKAGNTTATYAECIAYYQKLAAAYPAQMHLAEAGPTDSGQPLHEVVLSADGDTNPASIRRKNRRVLFIQNGIHPGEPEGIDASMMLTRDLLQQPKLRKLLEHVTIVLVPVYNIDGMLNRNSTSRVNQNGPEAYGFRGNARHLDLNRDYIKQDSRNACSFAQLFQKWQPDVFVETHTSNGADYQYTITLIATQHSKLAPALGQYLQAEMLPALYKGMDQKKWPMTPYVDFEGETPESGLRAFLESPRYSTGYAALFNTIGFMPETHMLKAFAPRVHSTYDFLLTMLETVDRQAPALAAARAAAVAAQATQAEFPLAWTIDESQHETVQFRGYEGKHKPSAVSGQPRLYYDRAAPYTRPVPYYNTAKSTATARRPTAYIIPQAWADVAERLRRAGATLEPLTHDVSVPVEVYYFTDFKTTPKSYEGHYLHSQVQLRTATETLTYLAGDWVVYLNATAPSRYVVETLEPQATDSFFAWGFFDSVLQQKEHFSDYVFEDLAADLLAQDASLRERLEKLKAANPAFATNGPAQLEWVYQNSAYHEPGHNRYPVARWLGTGRVGE</sequence>
<dbReference type="PANTHER" id="PTHR11705:SF145">
    <property type="entry name" value="PEPTIDASE M14 CARBOXYPEPTIDASE A DOMAIN-CONTAINING PROTEIN"/>
    <property type="match status" value="1"/>
</dbReference>
<dbReference type="PROSITE" id="PS52035">
    <property type="entry name" value="PEPTIDASE_M14"/>
    <property type="match status" value="1"/>
</dbReference>
<proteinExistence type="inferred from homology"/>
<accession>A0ABP7UEG0</accession>
<reference evidence="6" key="1">
    <citation type="journal article" date="2019" name="Int. J. Syst. Evol. Microbiol.">
        <title>The Global Catalogue of Microorganisms (GCM) 10K type strain sequencing project: providing services to taxonomists for standard genome sequencing and annotation.</title>
        <authorList>
            <consortium name="The Broad Institute Genomics Platform"/>
            <consortium name="The Broad Institute Genome Sequencing Center for Infectious Disease"/>
            <person name="Wu L."/>
            <person name="Ma J."/>
        </authorList>
    </citation>
    <scope>NUCLEOTIDE SEQUENCE [LARGE SCALE GENOMIC DNA]</scope>
    <source>
        <strain evidence="6">JCM 17225</strain>
    </source>
</reference>